<dbReference type="OrthoDB" id="9784774at2"/>
<reference evidence="6" key="1">
    <citation type="submission" date="2006-10" db="EMBL/GenBank/DDBJ databases">
        <title>Complete sequence of Solibacter usitatus Ellin6076.</title>
        <authorList>
            <consortium name="US DOE Joint Genome Institute"/>
            <person name="Copeland A."/>
            <person name="Lucas S."/>
            <person name="Lapidus A."/>
            <person name="Barry K."/>
            <person name="Detter J.C."/>
            <person name="Glavina del Rio T."/>
            <person name="Hammon N."/>
            <person name="Israni S."/>
            <person name="Dalin E."/>
            <person name="Tice H."/>
            <person name="Pitluck S."/>
            <person name="Thompson L.S."/>
            <person name="Brettin T."/>
            <person name="Bruce D."/>
            <person name="Han C."/>
            <person name="Tapia R."/>
            <person name="Gilna P."/>
            <person name="Schmutz J."/>
            <person name="Larimer F."/>
            <person name="Land M."/>
            <person name="Hauser L."/>
            <person name="Kyrpides N."/>
            <person name="Mikhailova N."/>
            <person name="Janssen P.H."/>
            <person name="Kuske C.R."/>
            <person name="Richardson P."/>
        </authorList>
    </citation>
    <scope>NUCLEOTIDE SEQUENCE</scope>
    <source>
        <strain evidence="6">Ellin6076</strain>
    </source>
</reference>
<evidence type="ECO:0000256" key="2">
    <source>
        <dbReference type="PIRSR" id="PIRSR639383-1"/>
    </source>
</evidence>
<dbReference type="Gene3D" id="3.30.428.10">
    <property type="entry name" value="HIT-like"/>
    <property type="match status" value="1"/>
</dbReference>
<proteinExistence type="predicted"/>
<dbReference type="EMBL" id="CP000473">
    <property type="protein sequence ID" value="ABJ85262.1"/>
    <property type="molecule type" value="Genomic_DNA"/>
</dbReference>
<feature type="domain" description="HIT" evidence="5">
    <location>
        <begin position="23"/>
        <end position="133"/>
    </location>
</feature>
<feature type="binding site" evidence="3">
    <location>
        <position position="122"/>
    </location>
    <ligand>
        <name>substrate</name>
    </ligand>
</feature>
<dbReference type="PANTHER" id="PTHR42997:SF1">
    <property type="entry name" value="AP-4-A PHOSPHORYLASE"/>
    <property type="match status" value="1"/>
</dbReference>
<accession>Q01YK3</accession>
<sequence length="161" mass="18367">MDYLWTPWRYNYITKAEPLTGCVFCNAAQSADDRENLIVHRAERNFVILNRFPYTNGHVMVVPYDHIGFLEQMPDATLVEMIRLARTAEHHLRTIYRPDGLNLGMNLGRSAGAGIADHVHMHVLPRWTGDTNFMTVTGETRVLPEDLPATWEKLSKAFAGQ</sequence>
<dbReference type="CDD" id="cd01275">
    <property type="entry name" value="FHIT"/>
    <property type="match status" value="1"/>
</dbReference>
<dbReference type="InterPro" id="IPR036265">
    <property type="entry name" value="HIT-like_sf"/>
</dbReference>
<gene>
    <name evidence="6" type="ordered locus">Acid_4300</name>
</gene>
<dbReference type="AlphaFoldDB" id="Q01YK3"/>
<dbReference type="Pfam" id="PF01230">
    <property type="entry name" value="HIT"/>
    <property type="match status" value="1"/>
</dbReference>
<name>Q01YK3_SOLUE</name>
<evidence type="ECO:0000256" key="1">
    <source>
        <dbReference type="ARBA" id="ARBA00022741"/>
    </source>
</evidence>
<evidence type="ECO:0000256" key="4">
    <source>
        <dbReference type="PROSITE-ProRule" id="PRU00464"/>
    </source>
</evidence>
<evidence type="ECO:0000313" key="6">
    <source>
        <dbReference type="EMBL" id="ABJ85262.1"/>
    </source>
</evidence>
<dbReference type="HOGENOM" id="CLU_056776_1_2_0"/>
<dbReference type="GO" id="GO:0003824">
    <property type="term" value="F:catalytic activity"/>
    <property type="evidence" value="ECO:0007669"/>
    <property type="project" value="InterPro"/>
</dbReference>
<evidence type="ECO:0000259" key="5">
    <source>
        <dbReference type="PROSITE" id="PS51084"/>
    </source>
</evidence>
<dbReference type="STRING" id="234267.Acid_4300"/>
<dbReference type="InterPro" id="IPR039383">
    <property type="entry name" value="FHIT"/>
</dbReference>
<organism evidence="6">
    <name type="scientific">Solibacter usitatus (strain Ellin6076)</name>
    <dbReference type="NCBI Taxonomy" id="234267"/>
    <lineage>
        <taxon>Bacteria</taxon>
        <taxon>Pseudomonadati</taxon>
        <taxon>Acidobacteriota</taxon>
        <taxon>Terriglobia</taxon>
        <taxon>Bryobacterales</taxon>
        <taxon>Solibacteraceae</taxon>
        <taxon>Candidatus Solibacter</taxon>
    </lineage>
</organism>
<dbReference type="InterPro" id="IPR011146">
    <property type="entry name" value="HIT-like"/>
</dbReference>
<dbReference type="PROSITE" id="PS51084">
    <property type="entry name" value="HIT_2"/>
    <property type="match status" value="1"/>
</dbReference>
<dbReference type="InParanoid" id="Q01YK3"/>
<dbReference type="KEGG" id="sus:Acid_4300"/>
<evidence type="ECO:0000256" key="3">
    <source>
        <dbReference type="PIRSR" id="PIRSR639383-2"/>
    </source>
</evidence>
<keyword evidence="1" id="KW-0547">Nucleotide-binding</keyword>
<protein>
    <submittedName>
        <fullName evidence="6">Histidine triad (HIT) protein</fullName>
    </submittedName>
</protein>
<feature type="active site" description="Tele-AMP-histidine intermediate" evidence="2">
    <location>
        <position position="120"/>
    </location>
</feature>
<feature type="binding site" evidence="3">
    <location>
        <position position="50"/>
    </location>
    <ligand>
        <name>substrate</name>
    </ligand>
</feature>
<dbReference type="GO" id="GO:0000166">
    <property type="term" value="F:nucleotide binding"/>
    <property type="evidence" value="ECO:0007669"/>
    <property type="project" value="UniProtKB-KW"/>
</dbReference>
<dbReference type="InterPro" id="IPR052908">
    <property type="entry name" value="AP-4-A_phosphorylase"/>
</dbReference>
<dbReference type="PANTHER" id="PTHR42997">
    <property type="entry name" value="HIT FAMILY HYDROLASE"/>
    <property type="match status" value="1"/>
</dbReference>
<dbReference type="eggNOG" id="COG0537">
    <property type="taxonomic scope" value="Bacteria"/>
</dbReference>
<feature type="short sequence motif" description="Histidine triad motif" evidence="4">
    <location>
        <begin position="118"/>
        <end position="122"/>
    </location>
</feature>
<dbReference type="SUPFAM" id="SSF54197">
    <property type="entry name" value="HIT-like"/>
    <property type="match status" value="1"/>
</dbReference>